<dbReference type="EMBL" id="GBRH01174047">
    <property type="protein sequence ID" value="JAE23849.1"/>
    <property type="molecule type" value="Transcribed_RNA"/>
</dbReference>
<reference evidence="1" key="2">
    <citation type="journal article" date="2015" name="Data Brief">
        <title>Shoot transcriptome of the giant reed, Arundo donax.</title>
        <authorList>
            <person name="Barrero R.A."/>
            <person name="Guerrero F.D."/>
            <person name="Moolhuijzen P."/>
            <person name="Goolsby J.A."/>
            <person name="Tidwell J."/>
            <person name="Bellgard S.E."/>
            <person name="Bellgard M.I."/>
        </authorList>
    </citation>
    <scope>NUCLEOTIDE SEQUENCE</scope>
    <source>
        <tissue evidence="1">Shoot tissue taken approximately 20 cm above the soil surface</tissue>
    </source>
</reference>
<evidence type="ECO:0000313" key="1">
    <source>
        <dbReference type="EMBL" id="JAE23849.1"/>
    </source>
</evidence>
<protein>
    <submittedName>
        <fullName evidence="1">Uncharacterized protein</fullName>
    </submittedName>
</protein>
<reference evidence="1" key="1">
    <citation type="submission" date="2014-09" db="EMBL/GenBank/DDBJ databases">
        <authorList>
            <person name="Magalhaes I.L.F."/>
            <person name="Oliveira U."/>
            <person name="Santos F.R."/>
            <person name="Vidigal T.H.D.A."/>
            <person name="Brescovit A.D."/>
            <person name="Santos A.J."/>
        </authorList>
    </citation>
    <scope>NUCLEOTIDE SEQUENCE</scope>
    <source>
        <tissue evidence="1">Shoot tissue taken approximately 20 cm above the soil surface</tissue>
    </source>
</reference>
<proteinExistence type="predicted"/>
<accession>A0A0A9GK99</accession>
<dbReference type="AlphaFoldDB" id="A0A0A9GK99"/>
<organism evidence="1">
    <name type="scientific">Arundo donax</name>
    <name type="common">Giant reed</name>
    <name type="synonym">Donax arundinaceus</name>
    <dbReference type="NCBI Taxonomy" id="35708"/>
    <lineage>
        <taxon>Eukaryota</taxon>
        <taxon>Viridiplantae</taxon>
        <taxon>Streptophyta</taxon>
        <taxon>Embryophyta</taxon>
        <taxon>Tracheophyta</taxon>
        <taxon>Spermatophyta</taxon>
        <taxon>Magnoliopsida</taxon>
        <taxon>Liliopsida</taxon>
        <taxon>Poales</taxon>
        <taxon>Poaceae</taxon>
        <taxon>PACMAD clade</taxon>
        <taxon>Arundinoideae</taxon>
        <taxon>Arundineae</taxon>
        <taxon>Arundo</taxon>
    </lineage>
</organism>
<name>A0A0A9GK99_ARUDO</name>
<sequence length="29" mass="3307">MRHADILMMNSSEVHNIYNPSPPSRPLQA</sequence>